<proteinExistence type="predicted"/>
<organism evidence="5 6">
    <name type="scientific">Paenalkalicoccus suaedae</name>
    <dbReference type="NCBI Taxonomy" id="2592382"/>
    <lineage>
        <taxon>Bacteria</taxon>
        <taxon>Bacillati</taxon>
        <taxon>Bacillota</taxon>
        <taxon>Bacilli</taxon>
        <taxon>Bacillales</taxon>
        <taxon>Bacillaceae</taxon>
        <taxon>Paenalkalicoccus</taxon>
    </lineage>
</organism>
<keyword evidence="3" id="KW-0804">Transcription</keyword>
<dbReference type="Gene3D" id="3.40.1410.10">
    <property type="entry name" value="Chorismate lyase-like"/>
    <property type="match status" value="1"/>
</dbReference>
<name>A0A859FCA4_9BACI</name>
<dbReference type="InterPro" id="IPR028978">
    <property type="entry name" value="Chorismate_lyase_/UTRA_dom_sf"/>
</dbReference>
<dbReference type="GO" id="GO:0003700">
    <property type="term" value="F:DNA-binding transcription factor activity"/>
    <property type="evidence" value="ECO:0007669"/>
    <property type="project" value="InterPro"/>
</dbReference>
<dbReference type="AlphaFoldDB" id="A0A859FCA4"/>
<reference evidence="6" key="1">
    <citation type="submission" date="2019-07" db="EMBL/GenBank/DDBJ databases">
        <title>Bacillus alkalisoli sp. nov. isolated from saline soil.</title>
        <authorList>
            <person name="Sun J.-Q."/>
            <person name="Xu L."/>
        </authorList>
    </citation>
    <scope>NUCLEOTIDE SEQUENCE [LARGE SCALE GENOMIC DNA]</scope>
    <source>
        <strain evidence="6">M4U3P1</strain>
    </source>
</reference>
<dbReference type="SMART" id="SM00866">
    <property type="entry name" value="UTRA"/>
    <property type="match status" value="1"/>
</dbReference>
<evidence type="ECO:0000256" key="1">
    <source>
        <dbReference type="ARBA" id="ARBA00023015"/>
    </source>
</evidence>
<dbReference type="InterPro" id="IPR036390">
    <property type="entry name" value="WH_DNA-bd_sf"/>
</dbReference>
<dbReference type="SUPFAM" id="SSF46785">
    <property type="entry name" value="Winged helix' DNA-binding domain"/>
    <property type="match status" value="1"/>
</dbReference>
<dbReference type="InterPro" id="IPR050679">
    <property type="entry name" value="Bact_HTH_transcr_reg"/>
</dbReference>
<dbReference type="KEGG" id="psua:FLK61_24015"/>
<evidence type="ECO:0000313" key="6">
    <source>
        <dbReference type="Proteomes" id="UP000318138"/>
    </source>
</evidence>
<dbReference type="GO" id="GO:0003677">
    <property type="term" value="F:DNA binding"/>
    <property type="evidence" value="ECO:0007669"/>
    <property type="project" value="UniProtKB-KW"/>
</dbReference>
<dbReference type="RefSeq" id="WP_176007901.1">
    <property type="nucleotide sequence ID" value="NZ_CP041372.2"/>
</dbReference>
<dbReference type="InterPro" id="IPR000524">
    <property type="entry name" value="Tscrpt_reg_HTH_GntR"/>
</dbReference>
<dbReference type="PANTHER" id="PTHR44846:SF4">
    <property type="entry name" value="HTH GNTR-TYPE DOMAIN-CONTAINING PROTEIN"/>
    <property type="match status" value="1"/>
</dbReference>
<dbReference type="PROSITE" id="PS50949">
    <property type="entry name" value="HTH_GNTR"/>
    <property type="match status" value="1"/>
</dbReference>
<protein>
    <submittedName>
        <fullName evidence="5">GntR family transcriptional regulator</fullName>
    </submittedName>
</protein>
<dbReference type="Proteomes" id="UP000318138">
    <property type="component" value="Chromosome"/>
</dbReference>
<dbReference type="Gene3D" id="1.10.10.10">
    <property type="entry name" value="Winged helix-like DNA-binding domain superfamily/Winged helix DNA-binding domain"/>
    <property type="match status" value="1"/>
</dbReference>
<dbReference type="EMBL" id="CP041372">
    <property type="protein sequence ID" value="QKS69856.1"/>
    <property type="molecule type" value="Genomic_DNA"/>
</dbReference>
<feature type="domain" description="HTH gntR-type" evidence="4">
    <location>
        <begin position="1"/>
        <end position="69"/>
    </location>
</feature>
<evidence type="ECO:0000313" key="5">
    <source>
        <dbReference type="EMBL" id="QKS69856.1"/>
    </source>
</evidence>
<dbReference type="InterPro" id="IPR011663">
    <property type="entry name" value="UTRA"/>
</dbReference>
<dbReference type="Pfam" id="PF07702">
    <property type="entry name" value="UTRA"/>
    <property type="match status" value="1"/>
</dbReference>
<evidence type="ECO:0000256" key="2">
    <source>
        <dbReference type="ARBA" id="ARBA00023125"/>
    </source>
</evidence>
<dbReference type="PANTHER" id="PTHR44846">
    <property type="entry name" value="MANNOSYL-D-GLYCERATE TRANSPORT/METABOLISM SYSTEM REPRESSOR MNGR-RELATED"/>
    <property type="match status" value="1"/>
</dbReference>
<keyword evidence="2" id="KW-0238">DNA-binding</keyword>
<sequence length="236" mass="27209">MLKYQQIALDIERMIETEQLKRGVKLPVLEALMKEFEVSKSTITKALDLLEKKGVIYQVRGSGIFVRGHKRKGFLSLISNQGFKDSLEEFDITSEVLELKIVQPERYVRDALDLPEGAEAHYVKRIRYINGKTLCVENSYYSKELIPYLNKEIVTGSIFHYITEGLKLQIGFSDMYLQVGKLTEEEAGYLQLKSGDPKLSAETIFHLNNGKPFDYSMITYNYEQSQFYVQSGSYLR</sequence>
<evidence type="ECO:0000256" key="3">
    <source>
        <dbReference type="ARBA" id="ARBA00023163"/>
    </source>
</evidence>
<gene>
    <name evidence="5" type="ORF">FLK61_24015</name>
</gene>
<accession>A0A859FCA4</accession>
<dbReference type="Pfam" id="PF00392">
    <property type="entry name" value="GntR"/>
    <property type="match status" value="1"/>
</dbReference>
<dbReference type="CDD" id="cd07377">
    <property type="entry name" value="WHTH_GntR"/>
    <property type="match status" value="1"/>
</dbReference>
<dbReference type="SUPFAM" id="SSF64288">
    <property type="entry name" value="Chorismate lyase-like"/>
    <property type="match status" value="1"/>
</dbReference>
<dbReference type="GO" id="GO:0045892">
    <property type="term" value="P:negative regulation of DNA-templated transcription"/>
    <property type="evidence" value="ECO:0007669"/>
    <property type="project" value="TreeGrafter"/>
</dbReference>
<evidence type="ECO:0000259" key="4">
    <source>
        <dbReference type="PROSITE" id="PS50949"/>
    </source>
</evidence>
<keyword evidence="1" id="KW-0805">Transcription regulation</keyword>
<keyword evidence="6" id="KW-1185">Reference proteome</keyword>
<dbReference type="InterPro" id="IPR036388">
    <property type="entry name" value="WH-like_DNA-bd_sf"/>
</dbReference>
<dbReference type="SMART" id="SM00345">
    <property type="entry name" value="HTH_GNTR"/>
    <property type="match status" value="1"/>
</dbReference>